<dbReference type="InterPro" id="IPR037066">
    <property type="entry name" value="Plug_dom_sf"/>
</dbReference>
<keyword evidence="7 8" id="KW-0998">Cell outer membrane</keyword>
<evidence type="ECO:0000256" key="7">
    <source>
        <dbReference type="ARBA" id="ARBA00023237"/>
    </source>
</evidence>
<dbReference type="PANTHER" id="PTHR30069:SF29">
    <property type="entry name" value="HEMOGLOBIN AND HEMOGLOBIN-HAPTOGLOBIN-BINDING PROTEIN 1-RELATED"/>
    <property type="match status" value="1"/>
</dbReference>
<dbReference type="PROSITE" id="PS52016">
    <property type="entry name" value="TONB_DEPENDENT_REC_3"/>
    <property type="match status" value="1"/>
</dbReference>
<dbReference type="RefSeq" id="WP_105022312.1">
    <property type="nucleotide sequence ID" value="NZ_MSCM01000002.1"/>
</dbReference>
<dbReference type="InterPro" id="IPR039426">
    <property type="entry name" value="TonB-dep_rcpt-like"/>
</dbReference>
<dbReference type="Gene3D" id="2.170.130.10">
    <property type="entry name" value="TonB-dependent receptor, plug domain"/>
    <property type="match status" value="1"/>
</dbReference>
<comment type="caution">
    <text evidence="10">The sequence shown here is derived from an EMBL/GenBank/DDBJ whole genome shotgun (WGS) entry which is preliminary data.</text>
</comment>
<keyword evidence="6 8" id="KW-0472">Membrane</keyword>
<dbReference type="InterPro" id="IPR012910">
    <property type="entry name" value="Plug_dom"/>
</dbReference>
<dbReference type="GO" id="GO:0044718">
    <property type="term" value="P:siderophore transmembrane transport"/>
    <property type="evidence" value="ECO:0007669"/>
    <property type="project" value="TreeGrafter"/>
</dbReference>
<dbReference type="GO" id="GO:0015344">
    <property type="term" value="F:siderophore uptake transmembrane transporter activity"/>
    <property type="evidence" value="ECO:0007669"/>
    <property type="project" value="TreeGrafter"/>
</dbReference>
<dbReference type="InterPro" id="IPR008969">
    <property type="entry name" value="CarboxyPept-like_regulatory"/>
</dbReference>
<evidence type="ECO:0000313" key="10">
    <source>
        <dbReference type="EMBL" id="PQJ76993.1"/>
    </source>
</evidence>
<dbReference type="Pfam" id="PF07715">
    <property type="entry name" value="Plug"/>
    <property type="match status" value="1"/>
</dbReference>
<organism evidence="10 11">
    <name type="scientific">Polaribacter glomeratus</name>
    <dbReference type="NCBI Taxonomy" id="102"/>
    <lineage>
        <taxon>Bacteria</taxon>
        <taxon>Pseudomonadati</taxon>
        <taxon>Bacteroidota</taxon>
        <taxon>Flavobacteriia</taxon>
        <taxon>Flavobacteriales</taxon>
        <taxon>Flavobacteriaceae</taxon>
    </lineage>
</organism>
<sequence length="860" mass="94201">MKNFKNLLFIALFFVTATVLGQTKISGIIVDETNQPLPGASVLEKGTKNGTTTDFDGNFTLTPKSNSGVLVVSFIGYTRKEVAFSSSKANIGTIKLAEDAGSLDEIVVMATSFAIDRKTPVAVSTIKASDIERKLGTQEFPEILKSTPGVYATKSGGGFGDGRINMRGFNSENVAVMINGVPVNDMENGRVYWSNWAGLSDVTSAMQVQRGLGAAKVAVPSIGGTINILSKTSDVEKGGNIIASTGNNGFQKYGFTLSTGLMDNGFASTVSFSKTSGEGYVDGTQFEGYNYFVNFSKDINDSHKLSFTTFGSPQRHGQRQNRSTIATIRNAQSGIRFNPDWGYKNGQVTHIEDNFYHKSQTSLNHYWTISDVTSLSTAAYASYGSGGGGGTAGTNRDLFNQRLGGADQPVDFDNIVAINRANGSLGSEAILRASRNDHEWYGVLSTFKTKLNDNLDLIAGVDWRTYVGRHYREVTDLLGGDYFLDVNSRGVGNNVNRSSDALQVGDKMGYNNDGNVGWLGFFGQLEYGTDDFNAFLSTSVQRSSYQRVDYFQYDLSTEAGRDLATTDKVNLDGYSIKGGANYRIDDVQNIFANIGYFERPAIFDAVYQGFNNTNVNANAENEKIFSMELGYGIRSEKFAANINIYRTQWNDRSFSRSIPADPTVTGSEDFTANLLGVNALHQGVEFDFTYKYSDKLNFTGMLSLGDWTNANDLIDVPIFDENQVQRGTLDLLVDGLKVSDAAQTTAALGMLYNFWDKSSITVDYNYFADMYAQINPLDRADFDPSTPSVRGGNAWKAPNYSTFDASFRHGFNLGEFDTTVTVRVNNLLDTEYVADALDAADPLVWFGFGRTFSLDLKIKF</sequence>
<keyword evidence="5" id="KW-0732">Signal</keyword>
<dbReference type="Proteomes" id="UP000239068">
    <property type="component" value="Unassembled WGS sequence"/>
</dbReference>
<reference evidence="10 11" key="1">
    <citation type="submission" date="2016-12" db="EMBL/GenBank/DDBJ databases">
        <title>Trade-off between light-utilization and light-protection in marine flavobacteria.</title>
        <authorList>
            <person name="Kumagai Y."/>
            <person name="Yoshizawa S."/>
            <person name="Kogure K."/>
            <person name="Iwasaki W."/>
        </authorList>
    </citation>
    <scope>NUCLEOTIDE SEQUENCE [LARGE SCALE GENOMIC DNA]</scope>
    <source>
        <strain evidence="10 11">ATCC 43844</strain>
    </source>
</reference>
<gene>
    <name evidence="10" type="ORF">BTO16_14140</name>
</gene>
<dbReference type="AlphaFoldDB" id="A0A2S7WH99"/>
<dbReference type="Gene3D" id="2.60.40.1120">
    <property type="entry name" value="Carboxypeptidase-like, regulatory domain"/>
    <property type="match status" value="1"/>
</dbReference>
<keyword evidence="4 8" id="KW-0812">Transmembrane</keyword>
<dbReference type="OrthoDB" id="1453181at2"/>
<comment type="subcellular location">
    <subcellularLocation>
        <location evidence="1 8">Cell outer membrane</location>
        <topology evidence="1 8">Multi-pass membrane protein</topology>
    </subcellularLocation>
</comment>
<evidence type="ECO:0000256" key="6">
    <source>
        <dbReference type="ARBA" id="ARBA00023136"/>
    </source>
</evidence>
<keyword evidence="3 8" id="KW-1134">Transmembrane beta strand</keyword>
<accession>A0A2S7WH99</accession>
<dbReference type="Pfam" id="PF13715">
    <property type="entry name" value="CarbopepD_reg_2"/>
    <property type="match status" value="1"/>
</dbReference>
<name>A0A2S7WH99_9FLAO</name>
<dbReference type="EMBL" id="MSCM01000002">
    <property type="protein sequence ID" value="PQJ76993.1"/>
    <property type="molecule type" value="Genomic_DNA"/>
</dbReference>
<dbReference type="SUPFAM" id="SSF56935">
    <property type="entry name" value="Porins"/>
    <property type="match status" value="1"/>
</dbReference>
<feature type="domain" description="TonB-dependent receptor plug" evidence="9">
    <location>
        <begin position="117"/>
        <end position="224"/>
    </location>
</feature>
<evidence type="ECO:0000256" key="4">
    <source>
        <dbReference type="ARBA" id="ARBA00022692"/>
    </source>
</evidence>
<evidence type="ECO:0000259" key="9">
    <source>
        <dbReference type="Pfam" id="PF07715"/>
    </source>
</evidence>
<dbReference type="SUPFAM" id="SSF49464">
    <property type="entry name" value="Carboxypeptidase regulatory domain-like"/>
    <property type="match status" value="1"/>
</dbReference>
<dbReference type="PANTHER" id="PTHR30069">
    <property type="entry name" value="TONB-DEPENDENT OUTER MEMBRANE RECEPTOR"/>
    <property type="match status" value="1"/>
</dbReference>
<evidence type="ECO:0000256" key="2">
    <source>
        <dbReference type="ARBA" id="ARBA00022448"/>
    </source>
</evidence>
<keyword evidence="2 8" id="KW-0813">Transport</keyword>
<dbReference type="GO" id="GO:0009279">
    <property type="term" value="C:cell outer membrane"/>
    <property type="evidence" value="ECO:0007669"/>
    <property type="project" value="UniProtKB-SubCell"/>
</dbReference>
<keyword evidence="10" id="KW-0675">Receptor</keyword>
<evidence type="ECO:0000256" key="5">
    <source>
        <dbReference type="ARBA" id="ARBA00022729"/>
    </source>
</evidence>
<dbReference type="Gene3D" id="2.40.170.20">
    <property type="entry name" value="TonB-dependent receptor, beta-barrel domain"/>
    <property type="match status" value="1"/>
</dbReference>
<comment type="similarity">
    <text evidence="8">Belongs to the TonB-dependent receptor family.</text>
</comment>
<evidence type="ECO:0000256" key="1">
    <source>
        <dbReference type="ARBA" id="ARBA00004571"/>
    </source>
</evidence>
<protein>
    <submittedName>
        <fullName evidence="10">TonB-dependent receptor</fullName>
    </submittedName>
</protein>
<dbReference type="InterPro" id="IPR036942">
    <property type="entry name" value="Beta-barrel_TonB_sf"/>
</dbReference>
<evidence type="ECO:0000313" key="11">
    <source>
        <dbReference type="Proteomes" id="UP000239068"/>
    </source>
</evidence>
<evidence type="ECO:0000256" key="3">
    <source>
        <dbReference type="ARBA" id="ARBA00022452"/>
    </source>
</evidence>
<evidence type="ECO:0000256" key="8">
    <source>
        <dbReference type="PROSITE-ProRule" id="PRU01360"/>
    </source>
</evidence>
<keyword evidence="11" id="KW-1185">Reference proteome</keyword>
<proteinExistence type="inferred from homology"/>